<dbReference type="GO" id="GO:0009245">
    <property type="term" value="P:lipid A biosynthetic process"/>
    <property type="evidence" value="ECO:0007669"/>
    <property type="project" value="UniProtKB-UniRule"/>
</dbReference>
<organism evidence="12 13">
    <name type="scientific">Candidatus Muproteobacteria bacterium RBG_16_62_13</name>
    <dbReference type="NCBI Taxonomy" id="1817756"/>
    <lineage>
        <taxon>Bacteria</taxon>
        <taxon>Pseudomonadati</taxon>
        <taxon>Pseudomonadota</taxon>
        <taxon>Candidatus Muproteobacteria</taxon>
    </lineage>
</organism>
<feature type="binding site" evidence="10">
    <location>
        <position position="163"/>
    </location>
    <ligand>
        <name>substrate</name>
    </ligand>
</feature>
<name>A0A1F6T7C2_9PROT</name>
<feature type="binding site" evidence="10">
    <location>
        <position position="10"/>
    </location>
    <ligand>
        <name>Mn(2+)</name>
        <dbReference type="ChEBI" id="CHEBI:29035"/>
        <label>1</label>
    </ligand>
</feature>
<evidence type="ECO:0000256" key="1">
    <source>
        <dbReference type="ARBA" id="ARBA00022475"/>
    </source>
</evidence>
<evidence type="ECO:0000256" key="3">
    <source>
        <dbReference type="ARBA" id="ARBA00022519"/>
    </source>
</evidence>
<dbReference type="HAMAP" id="MF_00575">
    <property type="entry name" value="LpxH"/>
    <property type="match status" value="1"/>
</dbReference>
<evidence type="ECO:0000313" key="12">
    <source>
        <dbReference type="EMBL" id="OGI41032.1"/>
    </source>
</evidence>
<dbReference type="InterPro" id="IPR029052">
    <property type="entry name" value="Metallo-depent_PP-like"/>
</dbReference>
<comment type="cofactor">
    <cofactor evidence="10">
        <name>Mn(2+)</name>
        <dbReference type="ChEBI" id="CHEBI:29035"/>
    </cofactor>
    <text evidence="10">Binds 2 Mn(2+) ions per subunit in a binuclear metal center.</text>
</comment>
<feature type="binding site" evidence="10">
    <location>
        <position position="82"/>
    </location>
    <ligand>
        <name>Mn(2+)</name>
        <dbReference type="ChEBI" id="CHEBI:29035"/>
        <label>2</label>
    </ligand>
</feature>
<feature type="binding site" evidence="10">
    <location>
        <position position="12"/>
    </location>
    <ligand>
        <name>Mn(2+)</name>
        <dbReference type="ChEBI" id="CHEBI:29035"/>
        <label>1</label>
    </ligand>
</feature>
<keyword evidence="2 10" id="KW-0444">Lipid biosynthesis</keyword>
<comment type="pathway">
    <text evidence="10">Glycolipid biosynthesis; lipid IV(A) biosynthesis; lipid IV(A) from (3R)-3-hydroxytetradecanoyl-[acyl-carrier-protein] and UDP-N-acetyl-alpha-D-glucosamine: step 4/6.</text>
</comment>
<evidence type="ECO:0000256" key="10">
    <source>
        <dbReference type="HAMAP-Rule" id="MF_00575"/>
    </source>
</evidence>
<feature type="domain" description="Calcineurin-like phosphoesterase" evidence="11">
    <location>
        <begin position="5"/>
        <end position="202"/>
    </location>
</feature>
<evidence type="ECO:0000256" key="5">
    <source>
        <dbReference type="ARBA" id="ARBA00022723"/>
    </source>
</evidence>
<keyword evidence="5 10" id="KW-0479">Metal-binding</keyword>
<feature type="binding site" evidence="10">
    <location>
        <position position="117"/>
    </location>
    <ligand>
        <name>Mn(2+)</name>
        <dbReference type="ChEBI" id="CHEBI:29035"/>
        <label>2</label>
    </ligand>
</feature>
<evidence type="ECO:0000256" key="4">
    <source>
        <dbReference type="ARBA" id="ARBA00022556"/>
    </source>
</evidence>
<feature type="binding site" evidence="10">
    <location>
        <position position="43"/>
    </location>
    <ligand>
        <name>Mn(2+)</name>
        <dbReference type="ChEBI" id="CHEBI:29035"/>
        <label>2</label>
    </ligand>
</feature>
<dbReference type="Gene3D" id="3.60.21.10">
    <property type="match status" value="1"/>
</dbReference>
<keyword evidence="9 10" id="KW-0464">Manganese</keyword>
<dbReference type="NCBIfam" id="NF003743">
    <property type="entry name" value="PRK05340.1"/>
    <property type="match status" value="1"/>
</dbReference>
<gene>
    <name evidence="10" type="primary">lpxH</name>
    <name evidence="12" type="ORF">A2140_06965</name>
</gene>
<evidence type="ECO:0000256" key="8">
    <source>
        <dbReference type="ARBA" id="ARBA00023136"/>
    </source>
</evidence>
<feature type="binding site" evidence="10">
    <location>
        <position position="198"/>
    </location>
    <ligand>
        <name>substrate</name>
    </ligand>
</feature>
<keyword evidence="4 10" id="KW-0441">Lipid A biosynthesis</keyword>
<sequence>MAGTTLFVSDLHLSGERPGITALFIDFLGHEARQADALYLLGDIFEYWIGDEAAGWPEYRPVMTALSALTRAGVPIRLMHGNRDFLMGAGLEKATGGKLLPDPTRISLYGTDTLLMHGDSLCTRDTEYMKFRAMVRNPKWQQDFLAKSVEERDAIARTYREISKTNGKLKPMDIMDVTPDAVAKEMQAHGVRRLIHGHTHRPATHTLTLDGQPATRIVLGDWYEQGSVLRCTKQGCDLATMPLQEIN</sequence>
<feature type="binding site" evidence="10">
    <location>
        <position position="198"/>
    </location>
    <ligand>
        <name>Mn(2+)</name>
        <dbReference type="ChEBI" id="CHEBI:29035"/>
        <label>2</label>
    </ligand>
</feature>
<evidence type="ECO:0000313" key="13">
    <source>
        <dbReference type="Proteomes" id="UP000178379"/>
    </source>
</evidence>
<feature type="binding site" evidence="10">
    <location>
        <position position="170"/>
    </location>
    <ligand>
        <name>substrate</name>
    </ligand>
</feature>
<evidence type="ECO:0000256" key="7">
    <source>
        <dbReference type="ARBA" id="ARBA00023098"/>
    </source>
</evidence>
<comment type="function">
    <text evidence="10">Hydrolyzes the pyrophosphate bond of UDP-2,3-diacylglucosamine to yield 2,3-diacylglucosamine 1-phosphate (lipid X) and UMP by catalyzing the attack of water at the alpha-P atom. Involved in the biosynthesis of lipid A, a phosphorylated glycolipid that anchors the lipopolysaccharide to the outer membrane of the cell.</text>
</comment>
<proteinExistence type="inferred from homology"/>
<dbReference type="Pfam" id="PF00149">
    <property type="entry name" value="Metallophos"/>
    <property type="match status" value="1"/>
</dbReference>
<dbReference type="InterPro" id="IPR043461">
    <property type="entry name" value="LpxH-like"/>
</dbReference>
<evidence type="ECO:0000256" key="2">
    <source>
        <dbReference type="ARBA" id="ARBA00022516"/>
    </source>
</evidence>
<dbReference type="PANTHER" id="PTHR34990:SF1">
    <property type="entry name" value="UDP-2,3-DIACYLGLUCOSAMINE HYDROLASE"/>
    <property type="match status" value="1"/>
</dbReference>
<dbReference type="CDD" id="cd07398">
    <property type="entry name" value="MPP_YbbF-LpxH"/>
    <property type="match status" value="1"/>
</dbReference>
<dbReference type="UniPathway" id="UPA00359">
    <property type="reaction ID" value="UER00480"/>
</dbReference>
<dbReference type="GO" id="GO:0005737">
    <property type="term" value="C:cytoplasm"/>
    <property type="evidence" value="ECO:0007669"/>
    <property type="project" value="InterPro"/>
</dbReference>
<comment type="caution">
    <text evidence="12">The sequence shown here is derived from an EMBL/GenBank/DDBJ whole genome shotgun (WGS) entry which is preliminary data.</text>
</comment>
<dbReference type="InterPro" id="IPR010138">
    <property type="entry name" value="UDP-diacylglucosamine_Hdrlase"/>
</dbReference>
<dbReference type="PANTHER" id="PTHR34990">
    <property type="entry name" value="UDP-2,3-DIACYLGLUCOSAMINE HYDROLASE-RELATED"/>
    <property type="match status" value="1"/>
</dbReference>
<dbReference type="SUPFAM" id="SSF56300">
    <property type="entry name" value="Metallo-dependent phosphatases"/>
    <property type="match status" value="1"/>
</dbReference>
<protein>
    <recommendedName>
        <fullName evidence="10">UDP-2,3-diacylglucosamine hydrolase</fullName>
        <ecNumber evidence="10">3.6.1.54</ecNumber>
    </recommendedName>
    <alternativeName>
        <fullName evidence="10">UDP-2,3-diacylglucosamine diphosphatase</fullName>
    </alternativeName>
</protein>
<comment type="similarity">
    <text evidence="10">Belongs to the LpxH family.</text>
</comment>
<keyword evidence="6 10" id="KW-0378">Hydrolase</keyword>
<dbReference type="GO" id="GO:0030145">
    <property type="term" value="F:manganese ion binding"/>
    <property type="evidence" value="ECO:0007669"/>
    <property type="project" value="UniProtKB-UniRule"/>
</dbReference>
<keyword evidence="3 10" id="KW-0997">Cell inner membrane</keyword>
<feature type="binding site" evidence="10">
    <location>
        <position position="125"/>
    </location>
    <ligand>
        <name>substrate</name>
    </ligand>
</feature>
<feature type="binding site" evidence="10">
    <location>
        <position position="200"/>
    </location>
    <ligand>
        <name>Mn(2+)</name>
        <dbReference type="ChEBI" id="CHEBI:29035"/>
        <label>1</label>
    </ligand>
</feature>
<dbReference type="AlphaFoldDB" id="A0A1F6T7C2"/>
<feature type="binding site" evidence="10">
    <location>
        <begin position="82"/>
        <end position="83"/>
    </location>
    <ligand>
        <name>substrate</name>
    </ligand>
</feature>
<evidence type="ECO:0000259" key="11">
    <source>
        <dbReference type="Pfam" id="PF00149"/>
    </source>
</evidence>
<evidence type="ECO:0000256" key="6">
    <source>
        <dbReference type="ARBA" id="ARBA00022801"/>
    </source>
</evidence>
<reference evidence="12 13" key="1">
    <citation type="journal article" date="2016" name="Nat. Commun.">
        <title>Thousands of microbial genomes shed light on interconnected biogeochemical processes in an aquifer system.</title>
        <authorList>
            <person name="Anantharaman K."/>
            <person name="Brown C.T."/>
            <person name="Hug L.A."/>
            <person name="Sharon I."/>
            <person name="Castelle C.J."/>
            <person name="Probst A.J."/>
            <person name="Thomas B.C."/>
            <person name="Singh A."/>
            <person name="Wilkins M.J."/>
            <person name="Karaoz U."/>
            <person name="Brodie E.L."/>
            <person name="Williams K.H."/>
            <person name="Hubbard S.S."/>
            <person name="Banfield J.F."/>
        </authorList>
    </citation>
    <scope>NUCLEOTIDE SEQUENCE [LARGE SCALE GENOMIC DNA]</scope>
</reference>
<dbReference type="GO" id="GO:0019897">
    <property type="term" value="C:extrinsic component of plasma membrane"/>
    <property type="evidence" value="ECO:0007669"/>
    <property type="project" value="UniProtKB-UniRule"/>
</dbReference>
<keyword evidence="7 10" id="KW-0443">Lipid metabolism</keyword>
<comment type="catalytic activity">
    <reaction evidence="10">
        <text>UDP-2-N,3-O-bis[(3R)-3-hydroxytetradecanoyl]-alpha-D-glucosamine + H2O = 2-N,3-O-bis[(3R)-3-hydroxytetradecanoyl]-alpha-D-glucosaminyl 1-phosphate + UMP + 2 H(+)</text>
        <dbReference type="Rhea" id="RHEA:25213"/>
        <dbReference type="ChEBI" id="CHEBI:15377"/>
        <dbReference type="ChEBI" id="CHEBI:15378"/>
        <dbReference type="ChEBI" id="CHEBI:57865"/>
        <dbReference type="ChEBI" id="CHEBI:57957"/>
        <dbReference type="ChEBI" id="CHEBI:78847"/>
        <dbReference type="EC" id="3.6.1.54"/>
    </reaction>
</comment>
<dbReference type="Proteomes" id="UP000178379">
    <property type="component" value="Unassembled WGS sequence"/>
</dbReference>
<dbReference type="STRING" id="1817756.A2140_06965"/>
<dbReference type="NCBIfam" id="TIGR01854">
    <property type="entry name" value="lipid_A_lpxH"/>
    <property type="match status" value="1"/>
</dbReference>
<keyword evidence="1 10" id="KW-1003">Cell membrane</keyword>
<evidence type="ECO:0000256" key="9">
    <source>
        <dbReference type="ARBA" id="ARBA00023211"/>
    </source>
</evidence>
<comment type="subcellular location">
    <subcellularLocation>
        <location evidence="10">Cell inner membrane</location>
        <topology evidence="10">Peripheral membrane protein</topology>
        <orientation evidence="10">Cytoplasmic side</orientation>
    </subcellularLocation>
</comment>
<accession>A0A1F6T7C2</accession>
<dbReference type="EMBL" id="MFSQ01000042">
    <property type="protein sequence ID" value="OGI41032.1"/>
    <property type="molecule type" value="Genomic_DNA"/>
</dbReference>
<feature type="binding site" evidence="10">
    <location>
        <position position="43"/>
    </location>
    <ligand>
        <name>Mn(2+)</name>
        <dbReference type="ChEBI" id="CHEBI:29035"/>
        <label>1</label>
    </ligand>
</feature>
<comment type="caution">
    <text evidence="10">Lacks conserved residue(s) required for the propagation of feature annotation.</text>
</comment>
<dbReference type="GO" id="GO:0008758">
    <property type="term" value="F:UDP-2,3-diacylglucosamine hydrolase activity"/>
    <property type="evidence" value="ECO:0007669"/>
    <property type="project" value="UniProtKB-UniRule"/>
</dbReference>
<keyword evidence="8 10" id="KW-0472">Membrane</keyword>
<dbReference type="InterPro" id="IPR004843">
    <property type="entry name" value="Calcineurin-like_PHP"/>
</dbReference>
<dbReference type="EC" id="3.6.1.54" evidence="10"/>